<accession>A0A097ARB4</accession>
<evidence type="ECO:0000256" key="8">
    <source>
        <dbReference type="ARBA" id="ARBA00034006"/>
    </source>
</evidence>
<dbReference type="InterPro" id="IPR001482">
    <property type="entry name" value="T2SS/T4SS_dom"/>
</dbReference>
<evidence type="ECO:0000256" key="4">
    <source>
        <dbReference type="ARBA" id="ARBA00022840"/>
    </source>
</evidence>
<comment type="catalytic activity">
    <reaction evidence="8">
        <text>ATP + H2O + cellular proteinSide 1 = ADP + phosphate + cellular proteinSide 2.</text>
        <dbReference type="EC" id="7.4.2.8"/>
    </reaction>
</comment>
<dbReference type="Gene3D" id="3.30.300.160">
    <property type="entry name" value="Type II secretion system, protein E, N-terminal domain"/>
    <property type="match status" value="1"/>
</dbReference>
<dbReference type="InterPro" id="IPR003593">
    <property type="entry name" value="AAA+_ATPase"/>
</dbReference>
<keyword evidence="4" id="KW-0067">ATP-binding</keyword>
<dbReference type="Gene3D" id="1.10.40.70">
    <property type="match status" value="1"/>
</dbReference>
<dbReference type="CDD" id="cd01129">
    <property type="entry name" value="PulE-GspE-like"/>
    <property type="match status" value="1"/>
</dbReference>
<comment type="similarity">
    <text evidence="1">Belongs to the GSP E family.</text>
</comment>
<gene>
    <name evidence="10" type="primary">xcpR</name>
    <name evidence="10" type="ORF">TKV_c11760</name>
</gene>
<dbReference type="AlphaFoldDB" id="A0A097ARB4"/>
<dbReference type="InterPro" id="IPR037257">
    <property type="entry name" value="T2SS_E_N_sf"/>
</dbReference>
<dbReference type="PROSITE" id="PS00662">
    <property type="entry name" value="T2SP_E"/>
    <property type="match status" value="1"/>
</dbReference>
<dbReference type="PANTHER" id="PTHR30258:SF1">
    <property type="entry name" value="PROTEIN TRANSPORT PROTEIN HOFB HOMOLOG"/>
    <property type="match status" value="1"/>
</dbReference>
<dbReference type="InterPro" id="IPR013369">
    <property type="entry name" value="T2SS_GspE"/>
</dbReference>
<protein>
    <recommendedName>
        <fullName evidence="7">protein-secreting ATPase</fullName>
        <ecNumber evidence="7">7.4.2.8</ecNumber>
    </recommendedName>
</protein>
<dbReference type="InterPro" id="IPR007831">
    <property type="entry name" value="T2SS_GspE_N"/>
</dbReference>
<dbReference type="GO" id="GO:0005524">
    <property type="term" value="F:ATP binding"/>
    <property type="evidence" value="ECO:0007669"/>
    <property type="project" value="UniProtKB-KW"/>
</dbReference>
<organism evidence="10 11">
    <name type="scientific">Thermoanaerobacter kivui</name>
    <name type="common">Acetogenium kivui</name>
    <dbReference type="NCBI Taxonomy" id="2325"/>
    <lineage>
        <taxon>Bacteria</taxon>
        <taxon>Bacillati</taxon>
        <taxon>Bacillota</taxon>
        <taxon>Clostridia</taxon>
        <taxon>Thermoanaerobacterales</taxon>
        <taxon>Thermoanaerobacteraceae</taxon>
        <taxon>Thermoanaerobacter</taxon>
    </lineage>
</organism>
<dbReference type="Gene3D" id="3.30.450.90">
    <property type="match status" value="1"/>
</dbReference>
<dbReference type="SMART" id="SM00382">
    <property type="entry name" value="AAA"/>
    <property type="match status" value="1"/>
</dbReference>
<dbReference type="Pfam" id="PF05157">
    <property type="entry name" value="MshEN"/>
    <property type="match status" value="1"/>
</dbReference>
<keyword evidence="11" id="KW-1185">Reference proteome</keyword>
<dbReference type="InterPro" id="IPR027417">
    <property type="entry name" value="P-loop_NTPase"/>
</dbReference>
<dbReference type="GO" id="GO:0005886">
    <property type="term" value="C:plasma membrane"/>
    <property type="evidence" value="ECO:0007669"/>
    <property type="project" value="TreeGrafter"/>
</dbReference>
<dbReference type="EC" id="7.4.2.8" evidence="7"/>
<dbReference type="HOGENOM" id="CLU_013446_10_3_9"/>
<dbReference type="EMBL" id="CP009170">
    <property type="protein sequence ID" value="AIS52347.1"/>
    <property type="molecule type" value="Genomic_DNA"/>
</dbReference>
<feature type="domain" description="Bacterial type II secretion system protein E" evidence="9">
    <location>
        <begin position="399"/>
        <end position="413"/>
    </location>
</feature>
<dbReference type="Proteomes" id="UP000029669">
    <property type="component" value="Chromosome"/>
</dbReference>
<dbReference type="GO" id="GO:0015627">
    <property type="term" value="C:type II protein secretion system complex"/>
    <property type="evidence" value="ECO:0007669"/>
    <property type="project" value="InterPro"/>
</dbReference>
<dbReference type="STRING" id="2325.TKV_c11760"/>
<dbReference type="GO" id="GO:0016887">
    <property type="term" value="F:ATP hydrolysis activity"/>
    <property type="evidence" value="ECO:0007669"/>
    <property type="project" value="TreeGrafter"/>
</dbReference>
<proteinExistence type="inferred from homology"/>
<dbReference type="GO" id="GO:0008564">
    <property type="term" value="F:protein-exporting ATPase activity"/>
    <property type="evidence" value="ECO:0007669"/>
    <property type="project" value="UniProtKB-EC"/>
</dbReference>
<keyword evidence="2" id="KW-0813">Transport</keyword>
<dbReference type="NCBIfam" id="TIGR02533">
    <property type="entry name" value="type_II_gspE"/>
    <property type="match status" value="1"/>
</dbReference>
<reference evidence="11" key="1">
    <citation type="journal article" date="2015" name="Genome Announc.">
        <title>Whole-Genome Sequences of 80 Environmental and Clinical Isolates of Burkholderia pseudomallei.</title>
        <authorList>
            <person name="Johnson S.L."/>
            <person name="Baker A.L."/>
            <person name="Chain P.S."/>
            <person name="Currie B.J."/>
            <person name="Daligault H.E."/>
            <person name="Davenport K.W."/>
            <person name="Davis C.B."/>
            <person name="Inglis T.J."/>
            <person name="Kaestli M."/>
            <person name="Koren S."/>
            <person name="Mayo M."/>
            <person name="Merritt A.J."/>
            <person name="Price E.P."/>
            <person name="Sarovich D.S."/>
            <person name="Warner J."/>
            <person name="Rosovitz M.J."/>
        </authorList>
    </citation>
    <scope>NUCLEOTIDE SEQUENCE [LARGE SCALE GENOMIC DNA]</scope>
    <source>
        <strain evidence="11">DSM 2030</strain>
    </source>
</reference>
<dbReference type="eggNOG" id="COG2804">
    <property type="taxonomic scope" value="Bacteria"/>
</dbReference>
<dbReference type="FunFam" id="3.40.50.300:FF:000398">
    <property type="entry name" value="Type IV pilus assembly ATPase PilB"/>
    <property type="match status" value="1"/>
</dbReference>
<keyword evidence="5" id="KW-0653">Protein transport</keyword>
<name>A0A097ARB4_THEKI</name>
<evidence type="ECO:0000256" key="6">
    <source>
        <dbReference type="ARBA" id="ARBA00022967"/>
    </source>
</evidence>
<dbReference type="Pfam" id="PF00437">
    <property type="entry name" value="T2SSE"/>
    <property type="match status" value="1"/>
</dbReference>
<dbReference type="Gene3D" id="3.40.50.300">
    <property type="entry name" value="P-loop containing nucleotide triphosphate hydrolases"/>
    <property type="match status" value="1"/>
</dbReference>
<evidence type="ECO:0000256" key="3">
    <source>
        <dbReference type="ARBA" id="ARBA00022741"/>
    </source>
</evidence>
<dbReference type="SUPFAM" id="SSF52540">
    <property type="entry name" value="P-loop containing nucleoside triphosphate hydrolases"/>
    <property type="match status" value="1"/>
</dbReference>
<dbReference type="FunFam" id="3.30.450.90:FF:000001">
    <property type="entry name" value="Type II secretion system ATPase GspE"/>
    <property type="match status" value="1"/>
</dbReference>
<evidence type="ECO:0000256" key="1">
    <source>
        <dbReference type="ARBA" id="ARBA00006611"/>
    </source>
</evidence>
<dbReference type="FunFam" id="3.30.300.160:FF:000002">
    <property type="entry name" value="Type II secretion system protein E"/>
    <property type="match status" value="1"/>
</dbReference>
<dbReference type="PANTHER" id="PTHR30258">
    <property type="entry name" value="TYPE II SECRETION SYSTEM PROTEIN GSPE-RELATED"/>
    <property type="match status" value="1"/>
</dbReference>
<evidence type="ECO:0000259" key="9">
    <source>
        <dbReference type="PROSITE" id="PS00662"/>
    </source>
</evidence>
<keyword evidence="6" id="KW-1278">Translocase</keyword>
<evidence type="ECO:0000313" key="10">
    <source>
        <dbReference type="EMBL" id="AIS52347.1"/>
    </source>
</evidence>
<evidence type="ECO:0000256" key="2">
    <source>
        <dbReference type="ARBA" id="ARBA00022448"/>
    </source>
</evidence>
<evidence type="ECO:0000256" key="5">
    <source>
        <dbReference type="ARBA" id="ARBA00022927"/>
    </source>
</evidence>
<sequence>MGTLRLMDTVVQPALLFLGGIFMAKKKLGELLVEVGLITEEQLKHAMEIQSKTGEKLGKVLIKQGYVTEEQILEALEFQLGIPHVDLQKYYIDPDVAKLIPEAVAKRYIIIPIKKDEDGILVAMADPLNIFAIDDVKIITKQNVKPLIASESSILKAIDRIYGREQAEKAVQDFKKEFQSETASELPNEILEEVQNAPAVRLVNSIIEQAIKSRASDIHIEPTEKDLRIRFRIDGQLTEAMRTIKSTHGPVVTRVKIMANMNIAERRLPQDGRFEFVSGGRNIDVRVSSLPTVFGEKLVLRLLDKENFIMTKEQLGFEEEDLMLFDKLIKRPNGIVLLTGPTGSGKTTTLYAMLKELNKPNINIITVEDPVEYSIEGINQVQVNEKAGLTFATALRSILRQDPDVIMIGEIRDTETAEIAIRSAITGHLVLSTLHTNDAAGAITRLIDMGIEPYLVSSAVVGVIAQRLARRICDNCKTSYKASDREKQLVGIEEDKDFTLYKGRGCAVCNKTGYRGRIPIYEIMTVTSDIKELINKKASSDVIGIQAVKNGMKTLRESAKRLVLEGKTTIDEMLRLTYED</sequence>
<dbReference type="GO" id="GO:0015628">
    <property type="term" value="P:protein secretion by the type II secretion system"/>
    <property type="evidence" value="ECO:0007669"/>
    <property type="project" value="InterPro"/>
</dbReference>
<evidence type="ECO:0000256" key="7">
    <source>
        <dbReference type="ARBA" id="ARBA00024382"/>
    </source>
</evidence>
<evidence type="ECO:0000313" key="11">
    <source>
        <dbReference type="Proteomes" id="UP000029669"/>
    </source>
</evidence>
<dbReference type="SUPFAM" id="SSF160246">
    <property type="entry name" value="EspE N-terminal domain-like"/>
    <property type="match status" value="1"/>
</dbReference>
<dbReference type="KEGG" id="tki:TKV_c11760"/>
<keyword evidence="3" id="KW-0547">Nucleotide-binding</keyword>